<evidence type="ECO:0000259" key="3">
    <source>
        <dbReference type="Pfam" id="PF07699"/>
    </source>
</evidence>
<dbReference type="InterPro" id="IPR011641">
    <property type="entry name" value="Tyr-kin_ephrin_A/B_rcpt-like"/>
</dbReference>
<keyword evidence="5" id="KW-1185">Reference proteome</keyword>
<dbReference type="GO" id="GO:0001669">
    <property type="term" value="C:acrosomal vesicle"/>
    <property type="evidence" value="ECO:0007669"/>
    <property type="project" value="TreeGrafter"/>
</dbReference>
<dbReference type="Proteomes" id="UP000314986">
    <property type="component" value="Unassembled WGS sequence"/>
</dbReference>
<dbReference type="SMART" id="SM01411">
    <property type="entry name" value="Ephrin_rec_like"/>
    <property type="match status" value="1"/>
</dbReference>
<keyword evidence="2" id="KW-1133">Transmembrane helix</keyword>
<dbReference type="GO" id="GO:0002199">
    <property type="term" value="C:zona pellucida receptor complex"/>
    <property type="evidence" value="ECO:0007669"/>
    <property type="project" value="TreeGrafter"/>
</dbReference>
<sequence>MVRYTVYVYHNPKKSVRLSADFYTTKCYSKEITEFEEHLQKQLEYAVQDFQCEVHHWNSACHSITASKIPLTYMFNFQFIVFPFALGWADKCNNTQCEQQSDNRVKKAYTRIKSFVEDYPFNTMFPDIQYIANSLNGVKVDHCKPGFGKNIINDVQCVGCCVACPPGHYSARQDTICTPCAFGSFNKNYGRTECKNCPRNEATNRSGATSEEECHWIIYPWILPVASSAGTCILLLILWAICRRYRKKSRKEKYIQVAESEPKEQDHRLANIIKNVDLLEQKSKLKPSKHFIRHNPKHRVGFSDDQCLGLTDTETETCITAGSPLSGDTMFHTEHETSSEGSRSPHSSRSSTPQNLAAILKHGR</sequence>
<proteinExistence type="predicted"/>
<evidence type="ECO:0000313" key="5">
    <source>
        <dbReference type="Proteomes" id="UP000314986"/>
    </source>
</evidence>
<dbReference type="AlphaFoldDB" id="A0A4W3JR19"/>
<dbReference type="PANTHER" id="PTHR15443">
    <property type="entry name" value="ZONA PELLUCIDA BINDING PROTEIN SP38"/>
    <property type="match status" value="1"/>
</dbReference>
<dbReference type="Ensembl" id="ENSCMIT00000046595.1">
    <property type="protein sequence ID" value="ENSCMIP00000045939.1"/>
    <property type="gene ID" value="ENSCMIG00000018927.1"/>
</dbReference>
<keyword evidence="2" id="KW-0812">Transmembrane</keyword>
<evidence type="ECO:0000256" key="1">
    <source>
        <dbReference type="SAM" id="MobiDB-lite"/>
    </source>
</evidence>
<dbReference type="Gene3D" id="2.10.50.10">
    <property type="entry name" value="Tumor Necrosis Factor Receptor, subunit A, domain 2"/>
    <property type="match status" value="1"/>
</dbReference>
<dbReference type="Pfam" id="PF07699">
    <property type="entry name" value="Ephrin_rec_like"/>
    <property type="match status" value="1"/>
</dbReference>
<dbReference type="InParanoid" id="A0A4W3JR19"/>
<dbReference type="GO" id="GO:0005576">
    <property type="term" value="C:extracellular region"/>
    <property type="evidence" value="ECO:0007669"/>
    <property type="project" value="InterPro"/>
</dbReference>
<reference evidence="5" key="3">
    <citation type="journal article" date="2014" name="Nature">
        <title>Elephant shark genome provides unique insights into gnathostome evolution.</title>
        <authorList>
            <consortium name="International Elephant Shark Genome Sequencing Consortium"/>
            <person name="Venkatesh B."/>
            <person name="Lee A.P."/>
            <person name="Ravi V."/>
            <person name="Maurya A.K."/>
            <person name="Lian M.M."/>
            <person name="Swann J.B."/>
            <person name="Ohta Y."/>
            <person name="Flajnik M.F."/>
            <person name="Sutoh Y."/>
            <person name="Kasahara M."/>
            <person name="Hoon S."/>
            <person name="Gangu V."/>
            <person name="Roy S.W."/>
            <person name="Irimia M."/>
            <person name="Korzh V."/>
            <person name="Kondrychyn I."/>
            <person name="Lim Z.W."/>
            <person name="Tay B.H."/>
            <person name="Tohari S."/>
            <person name="Kong K.W."/>
            <person name="Ho S."/>
            <person name="Lorente-Galdos B."/>
            <person name="Quilez J."/>
            <person name="Marques-Bonet T."/>
            <person name="Raney B.J."/>
            <person name="Ingham P.W."/>
            <person name="Tay A."/>
            <person name="Hillier L.W."/>
            <person name="Minx P."/>
            <person name="Boehm T."/>
            <person name="Wilson R.K."/>
            <person name="Brenner S."/>
            <person name="Warren W.C."/>
        </authorList>
    </citation>
    <scope>NUCLEOTIDE SEQUENCE [LARGE SCALE GENOMIC DNA]</scope>
</reference>
<feature type="transmembrane region" description="Helical" evidence="2">
    <location>
        <begin position="218"/>
        <end position="241"/>
    </location>
</feature>
<reference evidence="5" key="1">
    <citation type="journal article" date="2006" name="Science">
        <title>Ancient noncoding elements conserved in the human genome.</title>
        <authorList>
            <person name="Venkatesh B."/>
            <person name="Kirkness E.F."/>
            <person name="Loh Y.H."/>
            <person name="Halpern A.L."/>
            <person name="Lee A.P."/>
            <person name="Johnson J."/>
            <person name="Dandona N."/>
            <person name="Viswanathan L.D."/>
            <person name="Tay A."/>
            <person name="Venter J.C."/>
            <person name="Strausberg R.L."/>
            <person name="Brenner S."/>
        </authorList>
    </citation>
    <scope>NUCLEOTIDE SEQUENCE [LARGE SCALE GENOMIC DNA]</scope>
</reference>
<protein>
    <recommendedName>
        <fullName evidence="3">Tyrosine-protein kinase ephrin type A/B receptor-like domain-containing protein</fullName>
    </recommendedName>
</protein>
<dbReference type="GO" id="GO:0001675">
    <property type="term" value="P:acrosome assembly"/>
    <property type="evidence" value="ECO:0007669"/>
    <property type="project" value="TreeGrafter"/>
</dbReference>
<name>A0A4W3JR19_CALMI</name>
<organism evidence="4 5">
    <name type="scientific">Callorhinchus milii</name>
    <name type="common">Ghost shark</name>
    <dbReference type="NCBI Taxonomy" id="7868"/>
    <lineage>
        <taxon>Eukaryota</taxon>
        <taxon>Metazoa</taxon>
        <taxon>Chordata</taxon>
        <taxon>Craniata</taxon>
        <taxon>Vertebrata</taxon>
        <taxon>Chondrichthyes</taxon>
        <taxon>Holocephali</taxon>
        <taxon>Chimaeriformes</taxon>
        <taxon>Callorhinchidae</taxon>
        <taxon>Callorhinchus</taxon>
    </lineage>
</organism>
<keyword evidence="2" id="KW-0472">Membrane</keyword>
<reference evidence="5" key="2">
    <citation type="journal article" date="2007" name="PLoS Biol.">
        <title>Survey sequencing and comparative analysis of the elephant shark (Callorhinchus milii) genome.</title>
        <authorList>
            <person name="Venkatesh B."/>
            <person name="Kirkness E.F."/>
            <person name="Loh Y.H."/>
            <person name="Halpern A.L."/>
            <person name="Lee A.P."/>
            <person name="Johnson J."/>
            <person name="Dandona N."/>
            <person name="Viswanathan L.D."/>
            <person name="Tay A."/>
            <person name="Venter J.C."/>
            <person name="Strausberg R.L."/>
            <person name="Brenner S."/>
        </authorList>
    </citation>
    <scope>NUCLEOTIDE SEQUENCE [LARGE SCALE GENOMIC DNA]</scope>
</reference>
<feature type="domain" description="Tyrosine-protein kinase ephrin type A/B receptor-like" evidence="3">
    <location>
        <begin position="167"/>
        <end position="214"/>
    </location>
</feature>
<feature type="region of interest" description="Disordered" evidence="1">
    <location>
        <begin position="319"/>
        <end position="364"/>
    </location>
</feature>
<reference evidence="4" key="5">
    <citation type="submission" date="2025-09" db="UniProtKB">
        <authorList>
            <consortium name="Ensembl"/>
        </authorList>
    </citation>
    <scope>IDENTIFICATION</scope>
</reference>
<dbReference type="InterPro" id="IPR010857">
    <property type="entry name" value="Sp38-bd"/>
</dbReference>
<feature type="compositionally biased region" description="Low complexity" evidence="1">
    <location>
        <begin position="339"/>
        <end position="353"/>
    </location>
</feature>
<evidence type="ECO:0000256" key="2">
    <source>
        <dbReference type="SAM" id="Phobius"/>
    </source>
</evidence>
<reference evidence="4" key="4">
    <citation type="submission" date="2025-08" db="UniProtKB">
        <authorList>
            <consortium name="Ensembl"/>
        </authorList>
    </citation>
    <scope>IDENTIFICATION</scope>
</reference>
<evidence type="ECO:0000313" key="4">
    <source>
        <dbReference type="Ensembl" id="ENSCMIP00000045939.1"/>
    </source>
</evidence>
<accession>A0A4W3JR19</accession>
<dbReference type="GO" id="GO:0007339">
    <property type="term" value="P:binding of sperm to zona pellucida"/>
    <property type="evidence" value="ECO:0007669"/>
    <property type="project" value="InterPro"/>
</dbReference>
<dbReference type="PANTHER" id="PTHR15443:SF6">
    <property type="entry name" value="IG-LIKE DOMAIN-CONTAINING PROTEIN"/>
    <property type="match status" value="1"/>
</dbReference>
<dbReference type="GeneTree" id="ENSGT00520000055647"/>